<protein>
    <recommendedName>
        <fullName evidence="3">Class B sortase</fullName>
    </recommendedName>
</protein>
<dbReference type="InterPro" id="IPR023365">
    <property type="entry name" value="Sortase_dom-sf"/>
</dbReference>
<gene>
    <name evidence="2" type="ORF">CILFYP54_01349</name>
</gene>
<dbReference type="RefSeq" id="WP_156848194.1">
    <property type="nucleotide sequence ID" value="NZ_CACRTN010000009.1"/>
</dbReference>
<dbReference type="InterPro" id="IPR009835">
    <property type="entry name" value="SrtB"/>
</dbReference>
<evidence type="ECO:0000313" key="2">
    <source>
        <dbReference type="EMBL" id="VYT71639.1"/>
    </source>
</evidence>
<keyword evidence="1" id="KW-0472">Membrane</keyword>
<sequence length="258" mass="27657">MPESARRAARILLPIIAVAMIAAAVFLIWPELNAEMNFERARDAVTGEGAPDMGAAMDLNPDTVAWLSVEGTPIDHPIVQPPGNRHRDWYLRHAYDGTSSVMGTPYLDARATPGGTIELVYAHNDRTGGLFHSIANADRQKGLDRIGRAIWTTKEGATEFRPLFSIKVDKTYAPIQGFGLDGDEVPSLIEELSENAVATVSGWEEEASKAGRLLALSTCANGTFGGRQRVICIFSAPGRHEAESGAEEGGPSVTDSGI</sequence>
<feature type="transmembrane region" description="Helical" evidence="1">
    <location>
        <begin position="12"/>
        <end position="29"/>
    </location>
</feature>
<accession>A0A6N2YX77</accession>
<dbReference type="Gene3D" id="2.40.260.10">
    <property type="entry name" value="Sortase"/>
    <property type="match status" value="1"/>
</dbReference>
<evidence type="ECO:0000256" key="1">
    <source>
        <dbReference type="SAM" id="Phobius"/>
    </source>
</evidence>
<name>A0A6N2YX77_9ACTN</name>
<reference evidence="2" key="1">
    <citation type="submission" date="2019-11" db="EMBL/GenBank/DDBJ databases">
        <authorList>
            <person name="Feng L."/>
        </authorList>
    </citation>
    <scope>NUCLEOTIDE SEQUENCE</scope>
    <source>
        <strain evidence="2">CintestinalisLFYP54</strain>
    </source>
</reference>
<organism evidence="2">
    <name type="scientific">Collinsella intestinalis</name>
    <dbReference type="NCBI Taxonomy" id="147207"/>
    <lineage>
        <taxon>Bacteria</taxon>
        <taxon>Bacillati</taxon>
        <taxon>Actinomycetota</taxon>
        <taxon>Coriobacteriia</taxon>
        <taxon>Coriobacteriales</taxon>
        <taxon>Coriobacteriaceae</taxon>
        <taxon>Collinsella</taxon>
    </lineage>
</organism>
<dbReference type="AlphaFoldDB" id="A0A6N2YX77"/>
<dbReference type="CDD" id="cd05826">
    <property type="entry name" value="Sortase_B"/>
    <property type="match status" value="1"/>
</dbReference>
<proteinExistence type="predicted"/>
<keyword evidence="1" id="KW-0812">Transmembrane</keyword>
<dbReference type="EMBL" id="CACRTN010000009">
    <property type="protein sequence ID" value="VYT71639.1"/>
    <property type="molecule type" value="Genomic_DNA"/>
</dbReference>
<keyword evidence="1" id="KW-1133">Transmembrane helix</keyword>
<dbReference type="SUPFAM" id="SSF63817">
    <property type="entry name" value="Sortase"/>
    <property type="match status" value="1"/>
</dbReference>
<evidence type="ECO:0008006" key="3">
    <source>
        <dbReference type="Google" id="ProtNLM"/>
    </source>
</evidence>